<dbReference type="STRING" id="1332080.ATN00_10945"/>
<evidence type="ECO:0000256" key="4">
    <source>
        <dbReference type="ARBA" id="ARBA00022989"/>
    </source>
</evidence>
<dbReference type="Proteomes" id="UP000056968">
    <property type="component" value="Chromosome"/>
</dbReference>
<evidence type="ECO:0000313" key="9">
    <source>
        <dbReference type="Proteomes" id="UP000056968"/>
    </source>
</evidence>
<keyword evidence="3 6" id="KW-0812">Transmembrane</keyword>
<feature type="transmembrane region" description="Helical" evidence="6">
    <location>
        <begin position="58"/>
        <end position="76"/>
    </location>
</feature>
<dbReference type="InterPro" id="IPR006696">
    <property type="entry name" value="DUF423"/>
</dbReference>
<dbReference type="PANTHER" id="PTHR43461">
    <property type="entry name" value="TRANSMEMBRANE PROTEIN 256"/>
    <property type="match status" value="1"/>
</dbReference>
<feature type="signal peptide" evidence="7">
    <location>
        <begin position="1"/>
        <end position="23"/>
    </location>
</feature>
<dbReference type="GO" id="GO:0016020">
    <property type="term" value="C:membrane"/>
    <property type="evidence" value="ECO:0007669"/>
    <property type="project" value="UniProtKB-SubCell"/>
</dbReference>
<evidence type="ECO:0000256" key="5">
    <source>
        <dbReference type="ARBA" id="ARBA00023136"/>
    </source>
</evidence>
<evidence type="ECO:0008006" key="10">
    <source>
        <dbReference type="Google" id="ProtNLM"/>
    </source>
</evidence>
<dbReference type="EMBL" id="CP013264">
    <property type="protein sequence ID" value="ALR20735.1"/>
    <property type="molecule type" value="Genomic_DNA"/>
</dbReference>
<protein>
    <recommendedName>
        <fullName evidence="10">DUF423 domain-containing protein</fullName>
    </recommendedName>
</protein>
<dbReference type="PANTHER" id="PTHR43461:SF1">
    <property type="entry name" value="TRANSMEMBRANE PROTEIN 256"/>
    <property type="match status" value="1"/>
</dbReference>
<evidence type="ECO:0000256" key="2">
    <source>
        <dbReference type="ARBA" id="ARBA00009694"/>
    </source>
</evidence>
<evidence type="ECO:0000256" key="3">
    <source>
        <dbReference type="ARBA" id="ARBA00022692"/>
    </source>
</evidence>
<evidence type="ECO:0000313" key="8">
    <source>
        <dbReference type="EMBL" id="ALR20735.1"/>
    </source>
</evidence>
<keyword evidence="9" id="KW-1185">Reference proteome</keyword>
<keyword evidence="4 6" id="KW-1133">Transmembrane helix</keyword>
<keyword evidence="5 6" id="KW-0472">Membrane</keyword>
<feature type="chain" id="PRO_5006611790" description="DUF423 domain-containing protein" evidence="7">
    <location>
        <begin position="24"/>
        <end position="108"/>
    </location>
</feature>
<dbReference type="OrthoDB" id="9802121at2"/>
<dbReference type="RefSeq" id="WP_062064633.1">
    <property type="nucleotide sequence ID" value="NZ_CP013264.1"/>
</dbReference>
<dbReference type="KEGG" id="sbd:ATN00_10945"/>
<feature type="transmembrane region" description="Helical" evidence="6">
    <location>
        <begin position="82"/>
        <end position="106"/>
    </location>
</feature>
<organism evidence="8 9">
    <name type="scientific">Sphingobium baderi</name>
    <dbReference type="NCBI Taxonomy" id="1332080"/>
    <lineage>
        <taxon>Bacteria</taxon>
        <taxon>Pseudomonadati</taxon>
        <taxon>Pseudomonadota</taxon>
        <taxon>Alphaproteobacteria</taxon>
        <taxon>Sphingomonadales</taxon>
        <taxon>Sphingomonadaceae</taxon>
        <taxon>Sphingobium</taxon>
    </lineage>
</organism>
<comment type="subcellular location">
    <subcellularLocation>
        <location evidence="1">Membrane</location>
        <topology evidence="1">Multi-pass membrane protein</topology>
    </subcellularLocation>
</comment>
<proteinExistence type="inferred from homology"/>
<feature type="transmembrane region" description="Helical" evidence="6">
    <location>
        <begin position="33"/>
        <end position="51"/>
    </location>
</feature>
<dbReference type="AlphaFoldDB" id="A0A0S3EZ60"/>
<dbReference type="Pfam" id="PF04241">
    <property type="entry name" value="DUF423"/>
    <property type="match status" value="1"/>
</dbReference>
<name>A0A0S3EZ60_9SPHN</name>
<evidence type="ECO:0000256" key="6">
    <source>
        <dbReference type="SAM" id="Phobius"/>
    </source>
</evidence>
<evidence type="ECO:0000256" key="1">
    <source>
        <dbReference type="ARBA" id="ARBA00004141"/>
    </source>
</evidence>
<sequence>MIAVLAALSAAIAIGAGAFGAHGAANPQAAEWLRTGGIYQMVHAVAALVLASTVRGPACVLLIGAAIFAFTLYIMAFGGPRWLGAVTPIGGTLMIAGWLWTAWIFWRA</sequence>
<keyword evidence="7" id="KW-0732">Signal</keyword>
<evidence type="ECO:0000256" key="7">
    <source>
        <dbReference type="SAM" id="SignalP"/>
    </source>
</evidence>
<comment type="similarity">
    <text evidence="2">Belongs to the UPF0382 family.</text>
</comment>
<reference evidence="8 9" key="1">
    <citation type="submission" date="2015-11" db="EMBL/GenBank/DDBJ databases">
        <title>A Two-component Flavoprotein Monooxygenase System MeaXY Responsible for para-Hydroxylation of 2-Methyl-6-ethylaniline and 2,6-Diethylaniline in Sphingobium baderi DE-13.</title>
        <authorList>
            <person name="Cheng M."/>
            <person name="Meng Q."/>
            <person name="Yang Y."/>
            <person name="Chu C."/>
            <person name="Yan X."/>
            <person name="He J."/>
            <person name="Li S."/>
        </authorList>
    </citation>
    <scope>NUCLEOTIDE SEQUENCE [LARGE SCALE GENOMIC DNA]</scope>
    <source>
        <strain evidence="8 9">DE-13</strain>
    </source>
</reference>
<accession>A0A0S3EZ60</accession>
<gene>
    <name evidence="8" type="ORF">ATN00_10945</name>
</gene>